<gene>
    <name evidence="2" type="ORF">GN330_16020</name>
</gene>
<sequence length="101" mass="11037">MPAFHQLSRIAVGTAAAAFAAVMFNATPVWAQSSFVGDVNDPVTGWHCVTPFCDTIRMPRTDCMCQKLNPTEKSLSRLRLKCVPPRRDPQNACTLPRGFGG</sequence>
<evidence type="ECO:0000313" key="3">
    <source>
        <dbReference type="Proteomes" id="UP000463224"/>
    </source>
</evidence>
<dbReference type="Proteomes" id="UP000463224">
    <property type="component" value="Unassembled WGS sequence"/>
</dbReference>
<comment type="caution">
    <text evidence="2">The sequence shown here is derived from an EMBL/GenBank/DDBJ whole genome shotgun (WGS) entry which is preliminary data.</text>
</comment>
<accession>A0A844QJI1</accession>
<evidence type="ECO:0008006" key="4">
    <source>
        <dbReference type="Google" id="ProtNLM"/>
    </source>
</evidence>
<name>A0A844QJI1_9HYPH</name>
<dbReference type="AlphaFoldDB" id="A0A844QJI1"/>
<dbReference type="EMBL" id="WPHG01000003">
    <property type="protein sequence ID" value="MVA98754.1"/>
    <property type="molecule type" value="Genomic_DNA"/>
</dbReference>
<evidence type="ECO:0000256" key="1">
    <source>
        <dbReference type="SAM" id="SignalP"/>
    </source>
</evidence>
<dbReference type="RefSeq" id="WP_156713653.1">
    <property type="nucleotide sequence ID" value="NZ_WPHG01000003.1"/>
</dbReference>
<reference evidence="2 3" key="1">
    <citation type="submission" date="2019-12" db="EMBL/GenBank/DDBJ databases">
        <title>Nitratireductor arenosus sp. nov., Isolated from sea sand, Jeju island, South Korea.</title>
        <authorList>
            <person name="Kim W."/>
        </authorList>
    </citation>
    <scope>NUCLEOTIDE SEQUENCE [LARGE SCALE GENOMIC DNA]</scope>
    <source>
        <strain evidence="2 3">CAU 1489</strain>
    </source>
</reference>
<feature type="chain" id="PRO_5032811032" description="Secreted protein" evidence="1">
    <location>
        <begin position="32"/>
        <end position="101"/>
    </location>
</feature>
<proteinExistence type="predicted"/>
<evidence type="ECO:0000313" key="2">
    <source>
        <dbReference type="EMBL" id="MVA98754.1"/>
    </source>
</evidence>
<keyword evidence="1" id="KW-0732">Signal</keyword>
<keyword evidence="3" id="KW-1185">Reference proteome</keyword>
<protein>
    <recommendedName>
        <fullName evidence="4">Secreted protein</fullName>
    </recommendedName>
</protein>
<feature type="signal peptide" evidence="1">
    <location>
        <begin position="1"/>
        <end position="31"/>
    </location>
</feature>
<organism evidence="2 3">
    <name type="scientific">Nitratireductor arenosus</name>
    <dbReference type="NCBI Taxonomy" id="2682096"/>
    <lineage>
        <taxon>Bacteria</taxon>
        <taxon>Pseudomonadati</taxon>
        <taxon>Pseudomonadota</taxon>
        <taxon>Alphaproteobacteria</taxon>
        <taxon>Hyphomicrobiales</taxon>
        <taxon>Phyllobacteriaceae</taxon>
        <taxon>Nitratireductor</taxon>
    </lineage>
</organism>